<proteinExistence type="predicted"/>
<sequence>MDLVPRKGPMVLVQLSVPLTSHQAGNPGSGGLYKVGLKLPTIAI</sequence>
<dbReference type="Proteomes" id="UP000011086">
    <property type="component" value="Unassembled WGS sequence"/>
</dbReference>
<reference evidence="1" key="1">
    <citation type="journal article" date="2012" name="PLoS Genet.">
        <title>Comparative analysis of the genomes of two field isolates of the rice blast fungus Magnaporthe oryzae.</title>
        <authorList>
            <person name="Xue M."/>
            <person name="Yang J."/>
            <person name="Li Z."/>
            <person name="Hu S."/>
            <person name="Yao N."/>
            <person name="Dean R.A."/>
            <person name="Zhao W."/>
            <person name="Shen M."/>
            <person name="Zhang H."/>
            <person name="Li C."/>
            <person name="Liu L."/>
            <person name="Cao L."/>
            <person name="Xu X."/>
            <person name="Xing Y."/>
            <person name="Hsiang T."/>
            <person name="Zhang Z."/>
            <person name="Xu J.R."/>
            <person name="Peng Y.L."/>
        </authorList>
    </citation>
    <scope>NUCLEOTIDE SEQUENCE</scope>
    <source>
        <strain evidence="1">Y34</strain>
    </source>
</reference>
<name>A0AA97P3V7_PYRO3</name>
<protein>
    <submittedName>
        <fullName evidence="1">Uncharacterized protein</fullName>
    </submittedName>
</protein>
<organism evidence="1">
    <name type="scientific">Pyricularia oryzae (strain Y34)</name>
    <name type="common">Rice blast fungus</name>
    <name type="synonym">Magnaporthe oryzae</name>
    <dbReference type="NCBI Taxonomy" id="1143189"/>
    <lineage>
        <taxon>Eukaryota</taxon>
        <taxon>Fungi</taxon>
        <taxon>Dikarya</taxon>
        <taxon>Ascomycota</taxon>
        <taxon>Pezizomycotina</taxon>
        <taxon>Sordariomycetes</taxon>
        <taxon>Sordariomycetidae</taxon>
        <taxon>Magnaporthales</taxon>
        <taxon>Pyriculariaceae</taxon>
        <taxon>Pyricularia</taxon>
    </lineage>
</organism>
<dbReference type="AlphaFoldDB" id="A0AA97P3V7"/>
<evidence type="ECO:0000313" key="1">
    <source>
        <dbReference type="EMBL" id="ELQ41601.1"/>
    </source>
</evidence>
<gene>
    <name evidence="1" type="ORF">OOU_Y34scaffold00267g38</name>
</gene>
<accession>A0AA97P3V7</accession>
<dbReference type="EMBL" id="JH793436">
    <property type="protein sequence ID" value="ELQ41601.1"/>
    <property type="molecule type" value="Genomic_DNA"/>
</dbReference>